<dbReference type="PANTHER" id="PTHR42928:SF5">
    <property type="entry name" value="BLR1237 PROTEIN"/>
    <property type="match status" value="1"/>
</dbReference>
<accession>A0A424WK47</accession>
<dbReference type="PIRSF" id="PIRSF017082">
    <property type="entry name" value="YflP"/>
    <property type="match status" value="1"/>
</dbReference>
<dbReference type="Gene3D" id="3.40.190.10">
    <property type="entry name" value="Periplasmic binding protein-like II"/>
    <property type="match status" value="1"/>
</dbReference>
<evidence type="ECO:0000256" key="2">
    <source>
        <dbReference type="SAM" id="SignalP"/>
    </source>
</evidence>
<evidence type="ECO:0000256" key="1">
    <source>
        <dbReference type="ARBA" id="ARBA00006987"/>
    </source>
</evidence>
<evidence type="ECO:0000313" key="4">
    <source>
        <dbReference type="Proteomes" id="UP000285324"/>
    </source>
</evidence>
<dbReference type="Pfam" id="PF03401">
    <property type="entry name" value="TctC"/>
    <property type="match status" value="1"/>
</dbReference>
<proteinExistence type="inferred from homology"/>
<dbReference type="CDD" id="cd07012">
    <property type="entry name" value="PBP2_Bug_TTT"/>
    <property type="match status" value="1"/>
</dbReference>
<dbReference type="PANTHER" id="PTHR42928">
    <property type="entry name" value="TRICARBOXYLATE-BINDING PROTEIN"/>
    <property type="match status" value="1"/>
</dbReference>
<comment type="similarity">
    <text evidence="1">Belongs to the UPF0065 (bug) family.</text>
</comment>
<comment type="caution">
    <text evidence="3">The sequence shown here is derived from an EMBL/GenBank/DDBJ whole genome shotgun (WGS) entry which is preliminary data.</text>
</comment>
<dbReference type="EMBL" id="QVXO01000001">
    <property type="protein sequence ID" value="RPJ93658.1"/>
    <property type="molecule type" value="Genomic_DNA"/>
</dbReference>
<reference evidence="3 4" key="1">
    <citation type="submission" date="2018-08" db="EMBL/GenBank/DDBJ databases">
        <title>Achromobacter xylosoxidans Genome sequencing and assembly.</title>
        <authorList>
            <person name="Wang R."/>
            <person name="Rensing C."/>
            <person name="Li Y."/>
        </authorList>
    </citation>
    <scope>NUCLEOTIDE SEQUENCE [LARGE SCALE GENOMIC DNA]</scope>
    <source>
        <strain evidence="3 4">GD003A</strain>
    </source>
</reference>
<dbReference type="RefSeq" id="WP_118931285.1">
    <property type="nucleotide sequence ID" value="NZ_CP061008.1"/>
</dbReference>
<feature type="chain" id="PRO_5019417872" evidence="2">
    <location>
        <begin position="23"/>
        <end position="323"/>
    </location>
</feature>
<gene>
    <name evidence="3" type="ORF">DY367_00080</name>
</gene>
<name>A0A424WK47_ALCXX</name>
<dbReference type="AlphaFoldDB" id="A0A424WK47"/>
<dbReference type="SUPFAM" id="SSF53850">
    <property type="entry name" value="Periplasmic binding protein-like II"/>
    <property type="match status" value="1"/>
</dbReference>
<protein>
    <submittedName>
        <fullName evidence="3">Tripartite tricarboxylate transporter substrate binding protein</fullName>
    </submittedName>
</protein>
<dbReference type="InterPro" id="IPR005064">
    <property type="entry name" value="BUG"/>
</dbReference>
<dbReference type="OrthoDB" id="8893393at2"/>
<dbReference type="InterPro" id="IPR042100">
    <property type="entry name" value="Bug_dom1"/>
</dbReference>
<keyword evidence="2" id="KW-0732">Signal</keyword>
<evidence type="ECO:0000313" key="3">
    <source>
        <dbReference type="EMBL" id="RPJ93658.1"/>
    </source>
</evidence>
<dbReference type="Gene3D" id="3.40.190.150">
    <property type="entry name" value="Bordetella uptake gene, domain 1"/>
    <property type="match status" value="1"/>
</dbReference>
<dbReference type="Proteomes" id="UP000285324">
    <property type="component" value="Unassembled WGS sequence"/>
</dbReference>
<organism evidence="3 4">
    <name type="scientific">Alcaligenes xylosoxydans xylosoxydans</name>
    <name type="common">Achromobacter xylosoxidans</name>
    <dbReference type="NCBI Taxonomy" id="85698"/>
    <lineage>
        <taxon>Bacteria</taxon>
        <taxon>Pseudomonadati</taxon>
        <taxon>Pseudomonadota</taxon>
        <taxon>Betaproteobacteria</taxon>
        <taxon>Burkholderiales</taxon>
        <taxon>Alcaligenaceae</taxon>
        <taxon>Achromobacter</taxon>
    </lineage>
</organism>
<feature type="signal peptide" evidence="2">
    <location>
        <begin position="1"/>
        <end position="22"/>
    </location>
</feature>
<sequence length="323" mass="34053">MKRLRSHIAALLLCLGPAAAQTAPDAYPAKPITIVYPYAPGSASDTLTRLIAESLQKQLGQPVIVESRPGAGGSIATEHVVRAAPDGYTLLLSASGTIAVNPHIYKLRYQPVNDLAHISIAVEVPFVFVVNKDFPAQDYAAFQALARQKPAGLTSANAGLGTQAHLTQAAFAKQAGLNLNIVAYKGAAPAVNDLMGGHIDSMMDNAASQIPYVSAGKTTALFVTSDYRFDGYPKVPTAKELGITGLVPAGWFGLAAPKGTPDAVIEKLHGALVAGLRGADTERKLKDLGWVIVANTPQQARERAQADFTRLGEVARDIELKVQ</sequence>